<dbReference type="CDD" id="cd06852">
    <property type="entry name" value="GT_MraY"/>
    <property type="match status" value="1"/>
</dbReference>
<evidence type="ECO:0000313" key="10">
    <source>
        <dbReference type="Proteomes" id="UP000596929"/>
    </source>
</evidence>
<organism evidence="9 10">
    <name type="scientific">Clostridium hominis</name>
    <dbReference type="NCBI Taxonomy" id="2763036"/>
    <lineage>
        <taxon>Bacteria</taxon>
        <taxon>Bacillati</taxon>
        <taxon>Bacillota</taxon>
        <taxon>Clostridia</taxon>
        <taxon>Eubacteriales</taxon>
        <taxon>Clostridiaceae</taxon>
        <taxon>Clostridium</taxon>
    </lineage>
</organism>
<keyword evidence="7" id="KW-0479">Metal-binding</keyword>
<keyword evidence="7" id="KW-0133">Cell shape</keyword>
<comment type="similarity">
    <text evidence="2 7">Belongs to the glycosyltransferase 4 family. MraY subfamily.</text>
</comment>
<name>A0ABR7D841_9CLOT</name>
<reference evidence="9 10" key="1">
    <citation type="submission" date="2020-08" db="EMBL/GenBank/DDBJ databases">
        <title>Genome public.</title>
        <authorList>
            <person name="Liu C."/>
            <person name="Sun Q."/>
        </authorList>
    </citation>
    <scope>NUCLEOTIDE SEQUENCE [LARGE SCALE GENOMIC DNA]</scope>
    <source>
        <strain evidence="9 10">NSJ-6</strain>
    </source>
</reference>
<keyword evidence="7" id="KW-0132">Cell division</keyword>
<dbReference type="PROSITE" id="PS01348">
    <property type="entry name" value="MRAY_2"/>
    <property type="match status" value="1"/>
</dbReference>
<keyword evidence="5 7" id="KW-1133">Transmembrane helix</keyword>
<comment type="subcellular location">
    <subcellularLocation>
        <location evidence="7">Cell membrane</location>
        <topology evidence="7">Multi-pass membrane protein</topology>
    </subcellularLocation>
    <subcellularLocation>
        <location evidence="1">Membrane</location>
        <topology evidence="1">Multi-pass membrane protein</topology>
    </subcellularLocation>
</comment>
<dbReference type="InterPro" id="IPR003524">
    <property type="entry name" value="PNAcMuramoyl-5peptid_Trfase"/>
</dbReference>
<keyword evidence="7" id="KW-1003">Cell membrane</keyword>
<dbReference type="HAMAP" id="MF_00038">
    <property type="entry name" value="MraY"/>
    <property type="match status" value="1"/>
</dbReference>
<dbReference type="InterPro" id="IPR000715">
    <property type="entry name" value="Glycosyl_transferase_4"/>
</dbReference>
<proteinExistence type="inferred from homology"/>
<keyword evidence="10" id="KW-1185">Reference proteome</keyword>
<accession>A0ABR7D841</accession>
<feature type="transmembrane region" description="Helical" evidence="7">
    <location>
        <begin position="85"/>
        <end position="105"/>
    </location>
</feature>
<keyword evidence="6 7" id="KW-0472">Membrane</keyword>
<keyword evidence="4 7" id="KW-0812">Transmembrane</keyword>
<feature type="transmembrane region" description="Helical" evidence="7">
    <location>
        <begin position="13"/>
        <end position="35"/>
    </location>
</feature>
<feature type="transmembrane region" description="Helical" evidence="7">
    <location>
        <begin position="303"/>
        <end position="323"/>
    </location>
</feature>
<comment type="cofactor">
    <cofactor evidence="7">
        <name>Mg(2+)</name>
        <dbReference type="ChEBI" id="CHEBI:18420"/>
    </cofactor>
</comment>
<dbReference type="PANTHER" id="PTHR22926">
    <property type="entry name" value="PHOSPHO-N-ACETYLMURAMOYL-PENTAPEPTIDE-TRANSFERASE"/>
    <property type="match status" value="1"/>
</dbReference>
<dbReference type="EMBL" id="JACOOO010000001">
    <property type="protein sequence ID" value="MBC5627487.1"/>
    <property type="molecule type" value="Genomic_DNA"/>
</dbReference>
<feature type="transmembrane region" description="Helical" evidence="7">
    <location>
        <begin position="156"/>
        <end position="175"/>
    </location>
</feature>
<evidence type="ECO:0000313" key="9">
    <source>
        <dbReference type="EMBL" id="MBC5627487.1"/>
    </source>
</evidence>
<evidence type="ECO:0000256" key="8">
    <source>
        <dbReference type="NCBIfam" id="TIGR00445"/>
    </source>
</evidence>
<evidence type="ECO:0000256" key="3">
    <source>
        <dbReference type="ARBA" id="ARBA00022679"/>
    </source>
</evidence>
<feature type="transmembrane region" description="Helical" evidence="7">
    <location>
        <begin position="206"/>
        <end position="226"/>
    </location>
</feature>
<keyword evidence="7" id="KW-0573">Peptidoglycan synthesis</keyword>
<dbReference type="EC" id="2.7.8.13" evidence="7 8"/>
<keyword evidence="7" id="KW-0961">Cell wall biogenesis/degradation</keyword>
<feature type="transmembrane region" description="Helical" evidence="7">
    <location>
        <begin position="56"/>
        <end position="79"/>
    </location>
</feature>
<feature type="transmembrane region" description="Helical" evidence="7">
    <location>
        <begin position="238"/>
        <end position="257"/>
    </location>
</feature>
<dbReference type="InterPro" id="IPR018480">
    <property type="entry name" value="PNAcMuramoyl-5peptid_Trfase_CS"/>
</dbReference>
<evidence type="ECO:0000256" key="5">
    <source>
        <dbReference type="ARBA" id="ARBA00022989"/>
    </source>
</evidence>
<evidence type="ECO:0000256" key="2">
    <source>
        <dbReference type="ARBA" id="ARBA00005583"/>
    </source>
</evidence>
<feature type="transmembrane region" description="Helical" evidence="7">
    <location>
        <begin position="182"/>
        <end position="200"/>
    </location>
</feature>
<evidence type="ECO:0000256" key="1">
    <source>
        <dbReference type="ARBA" id="ARBA00004141"/>
    </source>
</evidence>
<comment type="caution">
    <text evidence="9">The sequence shown here is derived from an EMBL/GenBank/DDBJ whole genome shotgun (WGS) entry which is preliminary data.</text>
</comment>
<dbReference type="PANTHER" id="PTHR22926:SF5">
    <property type="entry name" value="PHOSPHO-N-ACETYLMURAMOYL-PENTAPEPTIDE-TRANSFERASE HOMOLOG"/>
    <property type="match status" value="1"/>
</dbReference>
<comment type="pathway">
    <text evidence="7">Cell wall biogenesis; peptidoglycan biosynthesis.</text>
</comment>
<dbReference type="Proteomes" id="UP000596929">
    <property type="component" value="Unassembled WGS sequence"/>
</dbReference>
<keyword evidence="7" id="KW-0131">Cell cycle</keyword>
<protein>
    <recommendedName>
        <fullName evidence="7 8">Phospho-N-acetylmuramoyl-pentapeptide-transferase</fullName>
        <ecNumber evidence="7 8">2.7.8.13</ecNumber>
    </recommendedName>
    <alternativeName>
        <fullName evidence="7">UDP-MurNAc-pentapeptide phosphotransferase</fullName>
    </alternativeName>
</protein>
<dbReference type="Pfam" id="PF00953">
    <property type="entry name" value="Glycos_transf_4"/>
    <property type="match status" value="1"/>
</dbReference>
<dbReference type="NCBIfam" id="TIGR00445">
    <property type="entry name" value="mraY"/>
    <property type="match status" value="1"/>
</dbReference>
<dbReference type="GO" id="GO:0016740">
    <property type="term" value="F:transferase activity"/>
    <property type="evidence" value="ECO:0007669"/>
    <property type="project" value="UniProtKB-KW"/>
</dbReference>
<keyword evidence="3 7" id="KW-0808">Transferase</keyword>
<gene>
    <name evidence="7" type="primary">mraY</name>
    <name evidence="9" type="ORF">H8S20_01120</name>
</gene>
<evidence type="ECO:0000256" key="4">
    <source>
        <dbReference type="ARBA" id="ARBA00022692"/>
    </source>
</evidence>
<comment type="function">
    <text evidence="7">Catalyzes the initial step of the lipid cycle reactions in the biosynthesis of the cell wall peptidoglycan: transfers peptidoglycan precursor phospho-MurNAc-pentapeptide from UDP-MurNAc-pentapeptide onto the lipid carrier undecaprenyl phosphate, yielding undecaprenyl-pyrophosphoryl-MurNAc-pentapeptide, known as lipid I.</text>
</comment>
<comment type="catalytic activity">
    <reaction evidence="7">
        <text>UDP-N-acetyl-alpha-D-muramoyl-L-alanyl-gamma-D-glutamyl-meso-2,6-diaminopimeloyl-D-alanyl-D-alanine + di-trans,octa-cis-undecaprenyl phosphate = di-trans,octa-cis-undecaprenyl diphospho-N-acetyl-alpha-D-muramoyl-L-alanyl-D-glutamyl-meso-2,6-diaminopimeloyl-D-alanyl-D-alanine + UMP</text>
        <dbReference type="Rhea" id="RHEA:28386"/>
        <dbReference type="ChEBI" id="CHEBI:57865"/>
        <dbReference type="ChEBI" id="CHEBI:60392"/>
        <dbReference type="ChEBI" id="CHEBI:61386"/>
        <dbReference type="ChEBI" id="CHEBI:61387"/>
        <dbReference type="EC" id="2.7.8.13"/>
    </reaction>
</comment>
<evidence type="ECO:0000256" key="6">
    <source>
        <dbReference type="ARBA" id="ARBA00023136"/>
    </source>
</evidence>
<sequence length="324" mass="35072">MGDKMINIITSKYAIAAVLSLLISLALGPIAIPALRRLKFGQNIRKEGPQSHLKKAGTPTIGGLIFIGSTLITMLALRLKWNDEAMIVLYSLIAFGFIGFLDDLLKIIKKDNEGLKAWQKMVLLLVFSGAIAYYGYLNLSTSMIIPFLGKKVALGMFYIPFVIFIYAATTNAVNLTDGLDGLASTVSVLVLTFFAVSSFILGHDSVGLFCIALIGGLIGFLKYNAYPARIFMGDTGSLAIGGAIATIAIILEIPLLIPVVGGIYVLETLSVIIQVTSFKLTGKRIFKMAPIHHHFEQCGWSEVKIVTVFSVATVILCMIGFWAL</sequence>
<evidence type="ECO:0000256" key="7">
    <source>
        <dbReference type="HAMAP-Rule" id="MF_00038"/>
    </source>
</evidence>
<keyword evidence="7" id="KW-0460">Magnesium</keyword>
<feature type="transmembrane region" description="Helical" evidence="7">
    <location>
        <begin position="117"/>
        <end position="136"/>
    </location>
</feature>